<gene>
    <name evidence="2" type="ORF">Cfor_10950</name>
</gene>
<dbReference type="OrthoDB" id="9994380at2759"/>
<feature type="compositionally biased region" description="Polar residues" evidence="1">
    <location>
        <begin position="336"/>
        <end position="353"/>
    </location>
</feature>
<accession>A0A6L2Q5Y6</accession>
<feature type="region of interest" description="Disordered" evidence="1">
    <location>
        <begin position="305"/>
        <end position="392"/>
    </location>
</feature>
<dbReference type="Proteomes" id="UP000502823">
    <property type="component" value="Unassembled WGS sequence"/>
</dbReference>
<feature type="region of interest" description="Disordered" evidence="1">
    <location>
        <begin position="819"/>
        <end position="843"/>
    </location>
</feature>
<keyword evidence="3" id="KW-1185">Reference proteome</keyword>
<dbReference type="InParanoid" id="A0A6L2Q5Y6"/>
<feature type="compositionally biased region" description="Basic and acidic residues" evidence="1">
    <location>
        <begin position="505"/>
        <end position="532"/>
    </location>
</feature>
<feature type="region of interest" description="Disordered" evidence="1">
    <location>
        <begin position="277"/>
        <end position="296"/>
    </location>
</feature>
<name>A0A6L2Q5Y6_COPFO</name>
<proteinExistence type="predicted"/>
<feature type="compositionally biased region" description="Low complexity" evidence="1">
    <location>
        <begin position="777"/>
        <end position="796"/>
    </location>
</feature>
<comment type="caution">
    <text evidence="2">The sequence shown here is derived from an EMBL/GenBank/DDBJ whole genome shotgun (WGS) entry which is preliminary data.</text>
</comment>
<feature type="region of interest" description="Disordered" evidence="1">
    <location>
        <begin position="407"/>
        <end position="803"/>
    </location>
</feature>
<organism evidence="2 3">
    <name type="scientific">Coptotermes formosanus</name>
    <name type="common">Formosan subterranean termite</name>
    <dbReference type="NCBI Taxonomy" id="36987"/>
    <lineage>
        <taxon>Eukaryota</taxon>
        <taxon>Metazoa</taxon>
        <taxon>Ecdysozoa</taxon>
        <taxon>Arthropoda</taxon>
        <taxon>Hexapoda</taxon>
        <taxon>Insecta</taxon>
        <taxon>Pterygota</taxon>
        <taxon>Neoptera</taxon>
        <taxon>Polyneoptera</taxon>
        <taxon>Dictyoptera</taxon>
        <taxon>Blattodea</taxon>
        <taxon>Blattoidea</taxon>
        <taxon>Termitoidae</taxon>
        <taxon>Rhinotermitidae</taxon>
        <taxon>Coptotermes</taxon>
    </lineage>
</organism>
<feature type="compositionally biased region" description="Basic and acidic residues" evidence="1">
    <location>
        <begin position="655"/>
        <end position="667"/>
    </location>
</feature>
<feature type="compositionally biased region" description="Basic and acidic residues" evidence="1">
    <location>
        <begin position="752"/>
        <end position="770"/>
    </location>
</feature>
<dbReference type="EMBL" id="BLKM01000687">
    <property type="protein sequence ID" value="GFG37257.1"/>
    <property type="molecule type" value="Genomic_DNA"/>
</dbReference>
<dbReference type="AlphaFoldDB" id="A0A6L2Q5Y6"/>
<evidence type="ECO:0000313" key="3">
    <source>
        <dbReference type="Proteomes" id="UP000502823"/>
    </source>
</evidence>
<feature type="compositionally biased region" description="Polar residues" evidence="1">
    <location>
        <begin position="631"/>
        <end position="642"/>
    </location>
</feature>
<evidence type="ECO:0000256" key="1">
    <source>
        <dbReference type="SAM" id="MobiDB-lite"/>
    </source>
</evidence>
<sequence>MNQKTTRHFTIVTFVITNAAPTLRLLHHDTNTLNAVTNLSSCLKKPVQAEPCMRRRGNGTLKQWAMYCWGGQKNIHWTCSQVLPGAVRYSEEAPSTRPDRLTMWRKPIQFPRPFIAKMVIPVPAKTSENYHSSTRSNTKSQLKPLNASAVHTDRCCPLHTPQSAPNLAKVHSSGSRYCGKPRKNSVKTVSLQADTRTSTRQWVRVLQEVAVHSYQTDFVYMVTVNTTVYVSKKENSQGFRKRRPKSPVSLRHRRFPATHRNLTGLYLLKTTEPGPVPELLHLRKSPNDEDWNEQPSEDSLFLVQPTAGSRGCSNSSWRGPGADLSLPRARRVHSSGIDSPSSPVTNITGTPSDLQAFRRRRAAEERQRSPSPSSSSKHHEGKKGPMSPRDRFKDAKEKFLLLEEQEKQMQRRRNLQAAVEQPISPAVLPTGGNSRGHAYPRRGSWSRSRDSEDELEDRRQRGGYFGGHAPAARDGFDTPEPNIPAEEVDDVFEHGYSSSPMPHVTRRESYNSRQMSHENLPHQQDEHHDGRVPLRRGHRPLKTNAQVYRGGRSRGADEPRLASHQRYRSPSREDTRPQLQNESPPRGSRTPPDEDIVPERRQIGHRFRSPTRVARGNEDLSPDRRERFLSPTRNPRPQLRNQRTLDEDTGYPSDEVPRYRGGPRDRTTNPSRGHHVLSQQPSFGEESHSDIPLERYRTPQPATRHRTKEDEDIGSPEPHRRNIENRLPRANPFQIPAAGEKKRRSMFEVLEEERRRSSNELAKEFKRRSYQDGGGSEISSGNRGGNRNNNGMSNGRHPGYQELSENERFPGLDRDTARLQHHNMPSSGGHLNLKKSSGPPPPDVVTAAASRYRHSYAEPHHMLSHPQPSHHHEILHRTNSSVSSGRVGIAAVHPY</sequence>
<evidence type="ECO:0000313" key="2">
    <source>
        <dbReference type="EMBL" id="GFG37257.1"/>
    </source>
</evidence>
<feature type="compositionally biased region" description="Basic and acidic residues" evidence="1">
    <location>
        <begin position="717"/>
        <end position="727"/>
    </location>
</feature>
<feature type="compositionally biased region" description="Basic and acidic residues" evidence="1">
    <location>
        <begin position="615"/>
        <end position="628"/>
    </location>
</feature>
<protein>
    <submittedName>
        <fullName evidence="2">Uncharacterized protein</fullName>
    </submittedName>
</protein>
<feature type="compositionally biased region" description="Basic and acidic residues" evidence="1">
    <location>
        <begin position="685"/>
        <end position="697"/>
    </location>
</feature>
<reference evidence="3" key="1">
    <citation type="submission" date="2020-01" db="EMBL/GenBank/DDBJ databases">
        <title>Draft genome sequence of the Termite Coptotermes fromosanus.</title>
        <authorList>
            <person name="Itakura S."/>
            <person name="Yosikawa Y."/>
            <person name="Umezawa K."/>
        </authorList>
    </citation>
    <scope>NUCLEOTIDE SEQUENCE [LARGE SCALE GENOMIC DNA]</scope>
</reference>